<dbReference type="Proteomes" id="UP000236311">
    <property type="component" value="Unassembled WGS sequence"/>
</dbReference>
<feature type="active site" description="Proton donor/acceptor" evidence="2">
    <location>
        <position position="166"/>
    </location>
</feature>
<dbReference type="AlphaFoldDB" id="A0A2K4ZLN5"/>
<sequence>MKHLKTILSVLLACAAVGCLIAAGVILFRQKQNDSRSQETLDELRASAEALKNAESSGPSAESSASDLESAQETPEPSPEPTAVPEPAPVPVENPYRDSFLANEDMAAWIQIPGTPVDYPVMWTPEDEEYYLLRGFDGKSDNNGCLILDTDSCLNPLTTNLIIHGHNMKSGAMFGSLTEYEDADFCEKHKSIILYTKELQRNYEVIAVFRSQVYKKTDQVFKFYKFFQADTPEEFDDFYQNIKDLSLYDTGVTAEFGDHFLTLSTCVYHVDRGRFVVVAKETEPGDLYLPVDEEEKAEHE</sequence>
<keyword evidence="5" id="KW-1185">Reference proteome</keyword>
<reference evidence="4 5" key="1">
    <citation type="submission" date="2018-01" db="EMBL/GenBank/DDBJ databases">
        <authorList>
            <person name="Gaut B.S."/>
            <person name="Morton B.R."/>
            <person name="Clegg M.T."/>
            <person name="Duvall M.R."/>
        </authorList>
    </citation>
    <scope>NUCLEOTIDE SEQUENCE [LARGE SCALE GENOMIC DNA]</scope>
    <source>
        <strain evidence="4">GP69</strain>
    </source>
</reference>
<evidence type="ECO:0000313" key="5">
    <source>
        <dbReference type="Proteomes" id="UP000236311"/>
    </source>
</evidence>
<evidence type="ECO:0000256" key="3">
    <source>
        <dbReference type="SAM" id="MobiDB-lite"/>
    </source>
</evidence>
<dbReference type="SUPFAM" id="SSF63817">
    <property type="entry name" value="Sortase"/>
    <property type="match status" value="1"/>
</dbReference>
<dbReference type="InterPro" id="IPR005754">
    <property type="entry name" value="Sortase"/>
</dbReference>
<gene>
    <name evidence="4" type="ORF">AMURIS_04063</name>
</gene>
<dbReference type="OrthoDB" id="9806013at2"/>
<organism evidence="4 5">
    <name type="scientific">Acetatifactor muris</name>
    <dbReference type="NCBI Taxonomy" id="879566"/>
    <lineage>
        <taxon>Bacteria</taxon>
        <taxon>Bacillati</taxon>
        <taxon>Bacillota</taxon>
        <taxon>Clostridia</taxon>
        <taxon>Lachnospirales</taxon>
        <taxon>Lachnospiraceae</taxon>
        <taxon>Acetatifactor</taxon>
    </lineage>
</organism>
<dbReference type="InterPro" id="IPR023365">
    <property type="entry name" value="Sortase_dom-sf"/>
</dbReference>
<accession>A0A2K4ZLN5</accession>
<proteinExistence type="predicted"/>
<feature type="compositionally biased region" description="Pro residues" evidence="3">
    <location>
        <begin position="76"/>
        <end position="92"/>
    </location>
</feature>
<feature type="compositionally biased region" description="Low complexity" evidence="3">
    <location>
        <begin position="54"/>
        <end position="75"/>
    </location>
</feature>
<dbReference type="PROSITE" id="PS51257">
    <property type="entry name" value="PROKAR_LIPOPROTEIN"/>
    <property type="match status" value="1"/>
</dbReference>
<keyword evidence="1" id="KW-0378">Hydrolase</keyword>
<evidence type="ECO:0000256" key="1">
    <source>
        <dbReference type="ARBA" id="ARBA00022801"/>
    </source>
</evidence>
<evidence type="ECO:0000313" key="4">
    <source>
        <dbReference type="EMBL" id="SOY31326.1"/>
    </source>
</evidence>
<feature type="region of interest" description="Disordered" evidence="3">
    <location>
        <begin position="49"/>
        <end position="96"/>
    </location>
</feature>
<dbReference type="InterPro" id="IPR009835">
    <property type="entry name" value="SrtB"/>
</dbReference>
<feature type="active site" description="Acyl-thioester intermediate" evidence="2">
    <location>
        <position position="266"/>
    </location>
</feature>
<dbReference type="Pfam" id="PF04203">
    <property type="entry name" value="Sortase"/>
    <property type="match status" value="1"/>
</dbReference>
<dbReference type="GO" id="GO:0016787">
    <property type="term" value="F:hydrolase activity"/>
    <property type="evidence" value="ECO:0007669"/>
    <property type="project" value="UniProtKB-KW"/>
</dbReference>
<evidence type="ECO:0000256" key="2">
    <source>
        <dbReference type="PIRSR" id="PIRSR605754-1"/>
    </source>
</evidence>
<protein>
    <submittedName>
        <fullName evidence="4">Sortase family protein</fullName>
    </submittedName>
</protein>
<name>A0A2K4ZLN5_9FIRM</name>
<dbReference type="CDD" id="cd05826">
    <property type="entry name" value="Sortase_B"/>
    <property type="match status" value="1"/>
</dbReference>
<dbReference type="Gene3D" id="2.40.260.10">
    <property type="entry name" value="Sortase"/>
    <property type="match status" value="1"/>
</dbReference>
<dbReference type="RefSeq" id="WP_103241324.1">
    <property type="nucleotide sequence ID" value="NZ_JANJZD010000029.1"/>
</dbReference>
<dbReference type="EMBL" id="OFSM01000024">
    <property type="protein sequence ID" value="SOY31326.1"/>
    <property type="molecule type" value="Genomic_DNA"/>
</dbReference>